<dbReference type="PANTHER" id="PTHR30590:SF3">
    <property type="entry name" value="HYPOTHETICAL MEMBRANE SPANNING PROTEIN"/>
    <property type="match status" value="1"/>
</dbReference>
<dbReference type="AlphaFoldDB" id="A0A0U5BMW7"/>
<name>A0A0U5BMW7_9BACL</name>
<dbReference type="Proteomes" id="UP000217696">
    <property type="component" value="Chromosome"/>
</dbReference>
<dbReference type="InterPro" id="IPR007349">
    <property type="entry name" value="DUF418"/>
</dbReference>
<accession>A0A0U5BMW7</accession>
<gene>
    <name evidence="1" type="ORF">CB4_03734</name>
</gene>
<dbReference type="EMBL" id="AP017312">
    <property type="protein sequence ID" value="BAU29534.1"/>
    <property type="molecule type" value="Genomic_DNA"/>
</dbReference>
<dbReference type="RefSeq" id="WP_096467203.1">
    <property type="nucleotide sequence ID" value="NZ_AP017312.1"/>
</dbReference>
<dbReference type="InterPro" id="IPR052529">
    <property type="entry name" value="Bact_Transport_Assoc"/>
</dbReference>
<dbReference type="KEGG" id="asoc:CB4_03734"/>
<sequence>MEATATSKNERLFSLDSIRGFALLGIFLVNMPAFHSPDFIRQLYTLPEHLSPLDQEIRLFFDLFIQTKFYTIFSFLFGLGFYIFMNRAEQRGNNMYKLFSRRLCILLVFGLAHLIFLWFGDILHLYALVGFLLILFYKRSNATILGWAFGLLILYYGLFSLQLLIDPASLLASQKAGAKKLVEAVRMYQDASYTEWLAYRINTEVLYILDGVLLQIPAILPLFLFGLYAGRRRIFQEPARNQTFVKRVWAVSFLLSVPFTIWAALVHTGFFGGTTQPFLQDLTISLNGLPLCFFYMSSLVLLLDKQRWQKWLRPLGFTGQMALTNYLMQTVLSLAIIFGFGLFNRMSLTAGLLLCLVLYAGEVWFSSFWLRRFYFGPAEWLWRTLTYGQIQPFRRPHVIGEEKAERT</sequence>
<reference evidence="1 2" key="1">
    <citation type="submission" date="2015-12" db="EMBL/GenBank/DDBJ databases">
        <title>Genome sequence of Aneurinibacillus soli.</title>
        <authorList>
            <person name="Lee J.S."/>
            <person name="Lee K.C."/>
            <person name="Kim K.K."/>
            <person name="Lee B.W."/>
        </authorList>
    </citation>
    <scope>NUCLEOTIDE SEQUENCE [LARGE SCALE GENOMIC DNA]</scope>
    <source>
        <strain evidence="1 2">CB4</strain>
    </source>
</reference>
<evidence type="ECO:0000313" key="1">
    <source>
        <dbReference type="EMBL" id="BAU29534.1"/>
    </source>
</evidence>
<dbReference type="PANTHER" id="PTHR30590">
    <property type="entry name" value="INNER MEMBRANE PROTEIN"/>
    <property type="match status" value="1"/>
</dbReference>
<keyword evidence="2" id="KW-1185">Reference proteome</keyword>
<dbReference type="Pfam" id="PF04235">
    <property type="entry name" value="DUF418"/>
    <property type="match status" value="1"/>
</dbReference>
<evidence type="ECO:0000313" key="2">
    <source>
        <dbReference type="Proteomes" id="UP000217696"/>
    </source>
</evidence>
<organism evidence="1 2">
    <name type="scientific">Aneurinibacillus soli</name>
    <dbReference type="NCBI Taxonomy" id="1500254"/>
    <lineage>
        <taxon>Bacteria</taxon>
        <taxon>Bacillati</taxon>
        <taxon>Bacillota</taxon>
        <taxon>Bacilli</taxon>
        <taxon>Bacillales</taxon>
        <taxon>Paenibacillaceae</taxon>
        <taxon>Aneurinibacillus group</taxon>
        <taxon>Aneurinibacillus</taxon>
    </lineage>
</organism>
<protein>
    <submittedName>
        <fullName evidence="1">Uncharacterized protein</fullName>
    </submittedName>
</protein>
<dbReference type="OrthoDB" id="9807744at2"/>
<proteinExistence type="predicted"/>